<keyword evidence="2" id="KW-1185">Reference proteome</keyword>
<evidence type="ECO:0000313" key="2">
    <source>
        <dbReference type="Proteomes" id="UP000078200"/>
    </source>
</evidence>
<evidence type="ECO:0000313" key="1">
    <source>
        <dbReference type="EnsemblMetazoa" id="GAUT050116-PA"/>
    </source>
</evidence>
<protein>
    <submittedName>
        <fullName evidence="1">Uncharacterized protein</fullName>
    </submittedName>
</protein>
<dbReference type="VEuPathDB" id="VectorBase:GAUT050116"/>
<proteinExistence type="predicted"/>
<dbReference type="AlphaFoldDB" id="A0A1A9VWN5"/>
<name>A0A1A9VWN5_GLOAU</name>
<dbReference type="Proteomes" id="UP000078200">
    <property type="component" value="Unassembled WGS sequence"/>
</dbReference>
<dbReference type="EnsemblMetazoa" id="GAUT050116-RA">
    <property type="protein sequence ID" value="GAUT050116-PA"/>
    <property type="gene ID" value="GAUT050116"/>
</dbReference>
<organism evidence="1 2">
    <name type="scientific">Glossina austeni</name>
    <name type="common">Savannah tsetse fly</name>
    <dbReference type="NCBI Taxonomy" id="7395"/>
    <lineage>
        <taxon>Eukaryota</taxon>
        <taxon>Metazoa</taxon>
        <taxon>Ecdysozoa</taxon>
        <taxon>Arthropoda</taxon>
        <taxon>Hexapoda</taxon>
        <taxon>Insecta</taxon>
        <taxon>Pterygota</taxon>
        <taxon>Neoptera</taxon>
        <taxon>Endopterygota</taxon>
        <taxon>Diptera</taxon>
        <taxon>Brachycera</taxon>
        <taxon>Muscomorpha</taxon>
        <taxon>Hippoboscoidea</taxon>
        <taxon>Glossinidae</taxon>
        <taxon>Glossina</taxon>
    </lineage>
</organism>
<reference evidence="1" key="1">
    <citation type="submission" date="2020-05" db="UniProtKB">
        <authorList>
            <consortium name="EnsemblMetazoa"/>
        </authorList>
    </citation>
    <scope>IDENTIFICATION</scope>
    <source>
        <strain evidence="1">TTRI</strain>
    </source>
</reference>
<accession>A0A1A9VWN5</accession>
<sequence>MWILIYEPVFCSIFKVKSHPAVKLGYVFTSSNAERSAYAQNNFDLCQVINTLLRKCSSIGICGKPVGILVDMMDLAKCIGLLLAMVIHTITPLPTSLLKVTCGKFKRLFAASIDELVPIEQAVGGRGTDAGCAAAGATIVRFVTLFALIHNSSLAA</sequence>